<name>A0A075GQ64_9EURY</name>
<evidence type="ECO:0000256" key="9">
    <source>
        <dbReference type="HAMAP-Rule" id="MF_00112"/>
    </source>
</evidence>
<comment type="function">
    <text evidence="9">Prenyltransferase that catalyzes the transfer of the geranylgeranyl moiety of geranylgeranyl diphosphate (GGPP) to the C3 hydroxyl of sn-glycerol-1-phosphate (G1P). This reaction is the first ether-bond-formation step in the biosynthesis of archaeal membrane lipids.</text>
</comment>
<dbReference type="AlphaFoldDB" id="A0A075GQ64"/>
<comment type="catalytic activity">
    <reaction evidence="8 9">
        <text>sn-glycerol 1-phosphate + (2E,6E,10E)-geranylgeranyl diphosphate = sn-3-O-(geranylgeranyl)glycerol 1-phosphate + diphosphate</text>
        <dbReference type="Rhea" id="RHEA:23404"/>
        <dbReference type="ChEBI" id="CHEBI:33019"/>
        <dbReference type="ChEBI" id="CHEBI:57677"/>
        <dbReference type="ChEBI" id="CHEBI:57685"/>
        <dbReference type="ChEBI" id="CHEBI:58756"/>
        <dbReference type="EC" id="2.5.1.41"/>
    </reaction>
</comment>
<dbReference type="EC" id="2.5.1.41" evidence="9"/>
<organism evidence="10">
    <name type="scientific">uncultured marine group II/III euryarchaeote KM3_172_F11</name>
    <dbReference type="NCBI Taxonomy" id="1457929"/>
    <lineage>
        <taxon>Archaea</taxon>
        <taxon>Methanobacteriati</taxon>
        <taxon>Methanobacteriota</taxon>
        <taxon>environmental samples</taxon>
    </lineage>
</organism>
<dbReference type="GO" id="GO:0005737">
    <property type="term" value="C:cytoplasm"/>
    <property type="evidence" value="ECO:0007669"/>
    <property type="project" value="UniProtKB-SubCell"/>
</dbReference>
<dbReference type="SUPFAM" id="SSF51395">
    <property type="entry name" value="FMN-linked oxidoreductases"/>
    <property type="match status" value="1"/>
</dbReference>
<feature type="binding site" evidence="9">
    <location>
        <begin position="245"/>
        <end position="246"/>
    </location>
    <ligand>
        <name>sn-glycerol 1-phosphate</name>
        <dbReference type="ChEBI" id="CHEBI:57685"/>
    </ligand>
</feature>
<dbReference type="NCBIfam" id="TIGR01769">
    <property type="entry name" value="GGGP"/>
    <property type="match status" value="1"/>
</dbReference>
<dbReference type="GO" id="GO:0120536">
    <property type="term" value="F:heptaprenylglyceryl phosphate synthase activity"/>
    <property type="evidence" value="ECO:0007669"/>
    <property type="project" value="UniProtKB-ARBA"/>
</dbReference>
<dbReference type="InterPro" id="IPR008205">
    <property type="entry name" value="GGGP_HepGP_synthase"/>
</dbReference>
<keyword evidence="3 9" id="KW-0479">Metal-binding</keyword>
<evidence type="ECO:0000256" key="3">
    <source>
        <dbReference type="ARBA" id="ARBA00022723"/>
    </source>
</evidence>
<dbReference type="GO" id="GO:0047294">
    <property type="term" value="F:phosphoglycerol geranylgeranyltransferase activity"/>
    <property type="evidence" value="ECO:0007669"/>
    <property type="project" value="UniProtKB-UniRule"/>
</dbReference>
<dbReference type="Pfam" id="PF01884">
    <property type="entry name" value="PcrB"/>
    <property type="match status" value="1"/>
</dbReference>
<feature type="binding site" evidence="9">
    <location>
        <begin position="223"/>
        <end position="224"/>
    </location>
    <ligand>
        <name>sn-glycerol 1-phosphate</name>
        <dbReference type="ChEBI" id="CHEBI:57685"/>
    </ligand>
</feature>
<keyword evidence="5 9" id="KW-0443">Lipid metabolism</keyword>
<dbReference type="InterPro" id="IPR038597">
    <property type="entry name" value="GGGP/HepGP_synthase_sf"/>
</dbReference>
<dbReference type="EMBL" id="KF900703">
    <property type="protein sequence ID" value="AIF04247.1"/>
    <property type="molecule type" value="Genomic_DNA"/>
</dbReference>
<feature type="binding site" evidence="9">
    <location>
        <position position="55"/>
    </location>
    <ligand>
        <name>Mg(2+)</name>
        <dbReference type="ChEBI" id="CHEBI:18420"/>
    </ligand>
</feature>
<dbReference type="NCBIfam" id="TIGR01768">
    <property type="entry name" value="GGGP-family"/>
    <property type="match status" value="1"/>
</dbReference>
<evidence type="ECO:0000256" key="2">
    <source>
        <dbReference type="ARBA" id="ARBA00022679"/>
    </source>
</evidence>
<keyword evidence="4 9" id="KW-0460">Magnesium</keyword>
<sequence length="270" mass="28518">MVREAGPTLRHVADTSNGARHAILIDPADQTPEMAAKRCVAAVSAGSRMVLVGGSTGTDMMNVHNTVVAIKEALELITWASSQDSDLDEESWRVPIVLFPAGAAALSPAADGITFMMLMNSTKPRFLIEEQLSGAPFIREAGVETLPMGYVVCSPGGRVGEVGEANLLKAGQNDRAAAYAMTAQSYGFELLYLEAGSGAHTPVDSELIRTARESCNLTLIVGGGIRDGATARRAVEAGADWIITGNLTESFDDADELQTVLTEFINTMNS</sequence>
<comment type="pathway">
    <text evidence="9">Membrane lipid metabolism; glycerophospholipid metabolism.</text>
</comment>
<keyword evidence="6 9" id="KW-0594">Phospholipid biosynthesis</keyword>
<comment type="subcellular location">
    <subcellularLocation>
        <location evidence="9">Cytoplasm</location>
    </subcellularLocation>
</comment>
<evidence type="ECO:0000256" key="8">
    <source>
        <dbReference type="ARBA" id="ARBA00047288"/>
    </source>
</evidence>
<evidence type="ECO:0000256" key="1">
    <source>
        <dbReference type="ARBA" id="ARBA00022516"/>
    </source>
</evidence>
<evidence type="ECO:0000313" key="10">
    <source>
        <dbReference type="EMBL" id="AIF04247.1"/>
    </source>
</evidence>
<evidence type="ECO:0000256" key="5">
    <source>
        <dbReference type="ARBA" id="ARBA00023098"/>
    </source>
</evidence>
<evidence type="ECO:0000256" key="6">
    <source>
        <dbReference type="ARBA" id="ARBA00023209"/>
    </source>
</evidence>
<accession>A0A075GQ64</accession>
<keyword evidence="1 9" id="KW-0444">Lipid biosynthesis</keyword>
<dbReference type="GO" id="GO:0046474">
    <property type="term" value="P:glycerophospholipid biosynthetic process"/>
    <property type="evidence" value="ECO:0007669"/>
    <property type="project" value="UniProtKB-UniRule"/>
</dbReference>
<dbReference type="PANTHER" id="PTHR40029">
    <property type="match status" value="1"/>
</dbReference>
<comment type="caution">
    <text evidence="9">Lacks conserved residue(s) required for the propagation of feature annotation.</text>
</comment>
<dbReference type="InterPro" id="IPR039074">
    <property type="entry name" value="GGGP/HepGP_synthase_I"/>
</dbReference>
<feature type="binding site" evidence="9">
    <location>
        <position position="26"/>
    </location>
    <ligand>
        <name>Mg(2+)</name>
        <dbReference type="ChEBI" id="CHEBI:18420"/>
    </ligand>
</feature>
<dbReference type="InterPro" id="IPR010946">
    <property type="entry name" value="GGGP_synth"/>
</dbReference>
<keyword evidence="9" id="KW-0963">Cytoplasm</keyword>
<protein>
    <recommendedName>
        <fullName evidence="9">Geranylgeranylglyceryl phosphate synthase</fullName>
        <shortName evidence="9">GGGP synthase</shortName>
        <shortName evidence="9">GGGPS</shortName>
        <ecNumber evidence="9">2.5.1.41</ecNumber>
    </recommendedName>
    <alternativeName>
        <fullName evidence="9">(S)-3-O-geranylgeranylglyceryl phosphate synthase</fullName>
    </alternativeName>
    <alternativeName>
        <fullName evidence="9">Phosphoglycerol geranylgeranyltransferase</fullName>
    </alternativeName>
</protein>
<dbReference type="GO" id="GO:0000287">
    <property type="term" value="F:magnesium ion binding"/>
    <property type="evidence" value="ECO:0007669"/>
    <property type="project" value="UniProtKB-UniRule"/>
</dbReference>
<dbReference type="Gene3D" id="3.20.20.390">
    <property type="entry name" value="FMN-linked oxidoreductases"/>
    <property type="match status" value="1"/>
</dbReference>
<gene>
    <name evidence="10" type="primary">pcrB</name>
</gene>
<evidence type="ECO:0000256" key="4">
    <source>
        <dbReference type="ARBA" id="ARBA00022842"/>
    </source>
</evidence>
<evidence type="ECO:0000256" key="7">
    <source>
        <dbReference type="ARBA" id="ARBA00023264"/>
    </source>
</evidence>
<dbReference type="PANTHER" id="PTHR40029:SF2">
    <property type="entry name" value="HEPTAPRENYLGLYCERYL PHOSPHATE SYNTHASE"/>
    <property type="match status" value="1"/>
</dbReference>
<comment type="similarity">
    <text evidence="9">Belongs to the GGGP/HepGP synthase family. Group II subfamily.</text>
</comment>
<dbReference type="HAMAP" id="MF_00112">
    <property type="entry name" value="GGGP_HepGP_synthase"/>
    <property type="match status" value="1"/>
</dbReference>
<proteinExistence type="inferred from homology"/>
<dbReference type="UniPathway" id="UPA00940"/>
<reference evidence="10" key="1">
    <citation type="journal article" date="2014" name="Genome Biol. Evol.">
        <title>Pangenome evidence for extensive interdomain horizontal transfer affecting lineage core and shell genes in uncultured planktonic thaumarchaeota and euryarchaeota.</title>
        <authorList>
            <person name="Deschamps P."/>
            <person name="Zivanovic Y."/>
            <person name="Moreira D."/>
            <person name="Rodriguez-Valera F."/>
            <person name="Lopez-Garcia P."/>
        </authorList>
    </citation>
    <scope>NUCLEOTIDE SEQUENCE</scope>
</reference>
<feature type="binding site" evidence="9">
    <location>
        <begin position="192"/>
        <end position="198"/>
    </location>
    <ligand>
        <name>sn-glycerol 1-phosphate</name>
        <dbReference type="ChEBI" id="CHEBI:57685"/>
    </ligand>
</feature>
<comment type="cofactor">
    <cofactor evidence="9">
        <name>Mg(2+)</name>
        <dbReference type="ChEBI" id="CHEBI:18420"/>
    </cofactor>
</comment>
<keyword evidence="2 9" id="KW-0808">Transferase</keyword>
<keyword evidence="7 9" id="KW-1208">Phospholipid metabolism</keyword>